<evidence type="ECO:0000259" key="5">
    <source>
        <dbReference type="Pfam" id="PF01814"/>
    </source>
</evidence>
<dbReference type="InterPro" id="IPR012312">
    <property type="entry name" value="Hemerythrin-like"/>
</dbReference>
<proteinExistence type="predicted"/>
<evidence type="ECO:0000313" key="6">
    <source>
        <dbReference type="EMBL" id="GLH70915.1"/>
    </source>
</evidence>
<reference evidence="6 7" key="1">
    <citation type="journal article" date="2023" name="Antonie Van Leeuwenhoek">
        <title>Mesoterricola silvestris gen. nov., sp. nov., Mesoterricola sediminis sp. nov., Geothrix oryzae sp. nov., Geothrix edaphica sp. nov., Geothrix rubra sp. nov., and Geothrix limicola sp. nov., six novel members of Acidobacteriota isolated from soils.</title>
        <authorList>
            <person name="Itoh H."/>
            <person name="Sugisawa Y."/>
            <person name="Mise K."/>
            <person name="Xu Z."/>
            <person name="Kuniyasu M."/>
            <person name="Ushijima N."/>
            <person name="Kawano K."/>
            <person name="Kobayashi E."/>
            <person name="Shiratori Y."/>
            <person name="Masuda Y."/>
            <person name="Senoo K."/>
        </authorList>
    </citation>
    <scope>NUCLEOTIDE SEQUENCE [LARGE SCALE GENOMIC DNA]</scope>
    <source>
        <strain evidence="6 7">Red803</strain>
    </source>
</reference>
<keyword evidence="7" id="KW-1185">Reference proteome</keyword>
<comment type="caution">
    <text evidence="6">The sequence shown here is derived from an EMBL/GenBank/DDBJ whole genome shotgun (WGS) entry which is preliminary data.</text>
</comment>
<dbReference type="Pfam" id="PF01814">
    <property type="entry name" value="Hemerythrin"/>
    <property type="match status" value="1"/>
</dbReference>
<keyword evidence="4" id="KW-0408">Iron</keyword>
<dbReference type="Pfam" id="PF04405">
    <property type="entry name" value="ScdA_N"/>
    <property type="match status" value="1"/>
</dbReference>
<evidence type="ECO:0000256" key="2">
    <source>
        <dbReference type="ARBA" id="ARBA00022490"/>
    </source>
</evidence>
<keyword evidence="2" id="KW-0963">Cytoplasm</keyword>
<protein>
    <submittedName>
        <fullName evidence="6">Iron-sulfur cluster repair di-iron protein</fullName>
    </submittedName>
</protein>
<dbReference type="PANTHER" id="PTHR36438">
    <property type="entry name" value="IRON-SULFUR CLUSTER REPAIR PROTEIN YTFE"/>
    <property type="match status" value="1"/>
</dbReference>
<comment type="subcellular location">
    <subcellularLocation>
        <location evidence="1">Cytoplasm</location>
    </subcellularLocation>
</comment>
<dbReference type="PANTHER" id="PTHR36438:SF1">
    <property type="entry name" value="IRON-SULFUR CLUSTER REPAIR PROTEIN YTFE"/>
    <property type="match status" value="1"/>
</dbReference>
<gene>
    <name evidence="6" type="primary">dnrN_2</name>
    <name evidence="6" type="ORF">GETHPA_24480</name>
</gene>
<evidence type="ECO:0000256" key="1">
    <source>
        <dbReference type="ARBA" id="ARBA00004496"/>
    </source>
</evidence>
<accession>A0ABQ5Q7Y8</accession>
<name>A0ABQ5Q7Y8_9BACT</name>
<organism evidence="6 7">
    <name type="scientific">Geothrix rubra</name>
    <dbReference type="NCBI Taxonomy" id="2927977"/>
    <lineage>
        <taxon>Bacteria</taxon>
        <taxon>Pseudomonadati</taxon>
        <taxon>Acidobacteriota</taxon>
        <taxon>Holophagae</taxon>
        <taxon>Holophagales</taxon>
        <taxon>Holophagaceae</taxon>
        <taxon>Geothrix</taxon>
    </lineage>
</organism>
<sequence>MSHAWESRSVGELVLEKPSRSKVFEKAGLDYCCKGHEALGRACEQKGIPVEELLAALQDMDAEVPQDEDRSWMKDIPTAVEHVLRVHHDYTKEALPRLQFLTAKVANVHGHDDPRLVELDRAFQAFAQETFDHLAKEEQMLFPMFLAVAKGERWPMPPTVQMPIARMLQEHLQHGENLELFRTLTDGFVPPPGACNSWRAMLDGLAELEYDLHRHIHKENSWLYPAAIEAEARL</sequence>
<evidence type="ECO:0000256" key="4">
    <source>
        <dbReference type="ARBA" id="ARBA00023004"/>
    </source>
</evidence>
<dbReference type="NCBIfam" id="TIGR03652">
    <property type="entry name" value="FeS_repair_RIC"/>
    <property type="match status" value="1"/>
</dbReference>
<dbReference type="InterPro" id="IPR019903">
    <property type="entry name" value="RIC_family"/>
</dbReference>
<feature type="domain" description="Hemerythrin-like" evidence="5">
    <location>
        <begin position="82"/>
        <end position="227"/>
    </location>
</feature>
<evidence type="ECO:0000313" key="7">
    <source>
        <dbReference type="Proteomes" id="UP001165089"/>
    </source>
</evidence>
<dbReference type="RefSeq" id="WP_285726638.1">
    <property type="nucleotide sequence ID" value="NZ_BSDD01000005.1"/>
</dbReference>
<dbReference type="EMBL" id="BSDD01000005">
    <property type="protein sequence ID" value="GLH70915.1"/>
    <property type="molecule type" value="Genomic_DNA"/>
</dbReference>
<evidence type="ECO:0000256" key="3">
    <source>
        <dbReference type="ARBA" id="ARBA00022723"/>
    </source>
</evidence>
<dbReference type="Proteomes" id="UP001165089">
    <property type="component" value="Unassembled WGS sequence"/>
</dbReference>
<dbReference type="Gene3D" id="1.20.120.520">
    <property type="entry name" value="nmb1532 protein domain like"/>
    <property type="match status" value="1"/>
</dbReference>
<keyword evidence="3" id="KW-0479">Metal-binding</keyword>